<dbReference type="InterPro" id="IPR036339">
    <property type="entry name" value="PUB-like_dom_sf"/>
</dbReference>
<accession>A0A1V9Z7K1</accession>
<reference evidence="3 4" key="1">
    <citation type="journal article" date="2014" name="Genome Biol. Evol.">
        <title>The secreted proteins of Achlya hypogyna and Thraustotheca clavata identify the ancestral oomycete secretome and reveal gene acquisitions by horizontal gene transfer.</title>
        <authorList>
            <person name="Misner I."/>
            <person name="Blouin N."/>
            <person name="Leonard G."/>
            <person name="Richards T.A."/>
            <person name="Lane C.E."/>
        </authorList>
    </citation>
    <scope>NUCLEOTIDE SEQUENCE [LARGE SCALE GENOMIC DNA]</scope>
    <source>
        <strain evidence="3 4">ATCC 48635</strain>
    </source>
</reference>
<evidence type="ECO:0000313" key="4">
    <source>
        <dbReference type="Proteomes" id="UP000243579"/>
    </source>
</evidence>
<comment type="caution">
    <text evidence="3">The sequence shown here is derived from an EMBL/GenBank/DDBJ whole genome shotgun (WGS) entry which is preliminary data.</text>
</comment>
<dbReference type="EMBL" id="JNBR01000385">
    <property type="protein sequence ID" value="OQR93973.1"/>
    <property type="molecule type" value="Genomic_DNA"/>
</dbReference>
<dbReference type="OrthoDB" id="336240at2759"/>
<dbReference type="InterPro" id="IPR018997">
    <property type="entry name" value="PUB_domain"/>
</dbReference>
<proteinExistence type="predicted"/>
<dbReference type="AlphaFoldDB" id="A0A1V9Z7K1"/>
<name>A0A1V9Z7K1_ACHHY</name>
<keyword evidence="4" id="KW-1185">Reference proteome</keyword>
<dbReference type="SUPFAM" id="SSF143503">
    <property type="entry name" value="PUG domain-like"/>
    <property type="match status" value="1"/>
</dbReference>
<sequence>MELKRLTGAIEDAEMRLRELVASRAANNTTEEAAVQQRASLHVLMGLMEATIAPGIDKFLERLAWTDPVTGDPRYGPVMQDKIRALHVRVETLRTELEAVAAPVESDGAAVQAQLEQRLREEQAAAESRAEQERVVAAAAEAAAHELERQRAEAEATVIAQEHARLAAAAQKVREERSRQQAEDDARAAAEREALLELHKRTVVGLEGLRPAMSTLRAAVAALPDCRSRWPQALATLHTFLKHICSAPENPVYRQIKESNVHFVDAVGQYPGARDVLLAMGFVLQYQEGGGVYIMEEPDLAADMDKWSDWFETLKAMRDYVESLGSQPLNTGAS</sequence>
<protein>
    <recommendedName>
        <fullName evidence="2">PUB domain-containing protein</fullName>
    </recommendedName>
</protein>
<feature type="coiled-coil region" evidence="1">
    <location>
        <begin position="112"/>
        <end position="192"/>
    </location>
</feature>
<dbReference type="CDD" id="cd09212">
    <property type="entry name" value="PUB"/>
    <property type="match status" value="1"/>
</dbReference>
<feature type="domain" description="PUB" evidence="2">
    <location>
        <begin position="232"/>
        <end position="301"/>
    </location>
</feature>
<dbReference type="Proteomes" id="UP000243579">
    <property type="component" value="Unassembled WGS sequence"/>
</dbReference>
<gene>
    <name evidence="3" type="ORF">ACHHYP_01999</name>
</gene>
<dbReference type="Pfam" id="PF09409">
    <property type="entry name" value="PUB"/>
    <property type="match status" value="1"/>
</dbReference>
<keyword evidence="1" id="KW-0175">Coiled coil</keyword>
<evidence type="ECO:0000313" key="3">
    <source>
        <dbReference type="EMBL" id="OQR93973.1"/>
    </source>
</evidence>
<organism evidence="3 4">
    <name type="scientific">Achlya hypogyna</name>
    <name type="common">Oomycete</name>
    <name type="synonym">Protoachlya hypogyna</name>
    <dbReference type="NCBI Taxonomy" id="1202772"/>
    <lineage>
        <taxon>Eukaryota</taxon>
        <taxon>Sar</taxon>
        <taxon>Stramenopiles</taxon>
        <taxon>Oomycota</taxon>
        <taxon>Saprolegniomycetes</taxon>
        <taxon>Saprolegniales</taxon>
        <taxon>Achlyaceae</taxon>
        <taxon>Achlya</taxon>
    </lineage>
</organism>
<evidence type="ECO:0000259" key="2">
    <source>
        <dbReference type="Pfam" id="PF09409"/>
    </source>
</evidence>
<evidence type="ECO:0000256" key="1">
    <source>
        <dbReference type="SAM" id="Coils"/>
    </source>
</evidence>
<dbReference type="Gene3D" id="1.20.58.2190">
    <property type="match status" value="1"/>
</dbReference>